<proteinExistence type="predicted"/>
<reference evidence="3" key="1">
    <citation type="submission" date="2016-06" db="EMBL/GenBank/DDBJ databases">
        <title>Complete genome sequence of Actinoalloteichus fjordicus DSM 46855 (=ADI127-17), type strain of the new species Actinoalloteichus fjordicus.</title>
        <authorList>
            <person name="Ruckert C."/>
            <person name="Nouioui I."/>
            <person name="Willmese J."/>
            <person name="van Wezel G."/>
            <person name="Klenk H.-P."/>
            <person name="Kalinowski J."/>
            <person name="Zotchev S.B."/>
        </authorList>
    </citation>
    <scope>NUCLEOTIDE SEQUENCE [LARGE SCALE GENOMIC DNA]</scope>
    <source>
        <strain evidence="3">ADI127-7</strain>
    </source>
</reference>
<gene>
    <name evidence="2" type="ORF">UA74_23945</name>
</gene>
<dbReference type="AlphaFoldDB" id="A0AAC9PU73"/>
<evidence type="ECO:0000313" key="3">
    <source>
        <dbReference type="Proteomes" id="UP000185511"/>
    </source>
</evidence>
<name>A0AAC9PU73_9PSEU</name>
<dbReference type="KEGG" id="acad:UA74_23945"/>
<accession>A0AAC9PU73</accession>
<evidence type="ECO:0000256" key="1">
    <source>
        <dbReference type="SAM" id="MobiDB-lite"/>
    </source>
</evidence>
<protein>
    <submittedName>
        <fullName evidence="2">Uncharacterized protein</fullName>
    </submittedName>
</protein>
<feature type="region of interest" description="Disordered" evidence="1">
    <location>
        <begin position="28"/>
        <end position="60"/>
    </location>
</feature>
<sequence>MGLFGRRKSRAKKTVEITDKVVRGFCGRPSRSFLGAENSSPSGSRSARGTRAPMPSGLRR</sequence>
<organism evidence="2 3">
    <name type="scientific">Actinoalloteichus fjordicus</name>
    <dbReference type="NCBI Taxonomy" id="1612552"/>
    <lineage>
        <taxon>Bacteria</taxon>
        <taxon>Bacillati</taxon>
        <taxon>Actinomycetota</taxon>
        <taxon>Actinomycetes</taxon>
        <taxon>Pseudonocardiales</taxon>
        <taxon>Pseudonocardiaceae</taxon>
        <taxon>Actinoalloteichus</taxon>
    </lineage>
</organism>
<keyword evidence="3" id="KW-1185">Reference proteome</keyword>
<dbReference type="EMBL" id="CP016076">
    <property type="protein sequence ID" value="APU16807.1"/>
    <property type="molecule type" value="Genomic_DNA"/>
</dbReference>
<evidence type="ECO:0000313" key="2">
    <source>
        <dbReference type="EMBL" id="APU16807.1"/>
    </source>
</evidence>
<feature type="compositionally biased region" description="Polar residues" evidence="1">
    <location>
        <begin position="37"/>
        <end position="47"/>
    </location>
</feature>
<dbReference type="Proteomes" id="UP000185511">
    <property type="component" value="Chromosome"/>
</dbReference>